<evidence type="ECO:0000256" key="1">
    <source>
        <dbReference type="ARBA" id="ARBA00010990"/>
    </source>
</evidence>
<protein>
    <submittedName>
        <fullName evidence="4">ACP synthase</fullName>
    </submittedName>
</protein>
<dbReference type="Pfam" id="PF01648">
    <property type="entry name" value="ACPS"/>
    <property type="match status" value="1"/>
</dbReference>
<evidence type="ECO:0000313" key="4">
    <source>
        <dbReference type="EMBL" id="OTG67366.1"/>
    </source>
</evidence>
<evidence type="ECO:0000259" key="3">
    <source>
        <dbReference type="Pfam" id="PF01648"/>
    </source>
</evidence>
<dbReference type="GO" id="GO:0008897">
    <property type="term" value="F:holo-[acyl-carrier-protein] synthase activity"/>
    <property type="evidence" value="ECO:0007669"/>
    <property type="project" value="InterPro"/>
</dbReference>
<dbReference type="SUPFAM" id="SSF56214">
    <property type="entry name" value="4'-phosphopantetheinyl transferase"/>
    <property type="match status" value="2"/>
</dbReference>
<reference evidence="4 5" key="1">
    <citation type="submission" date="2017-04" db="EMBL/GenBank/DDBJ databases">
        <title>High diversity of culturable Acinetobacter species in natural soil and water ecosystems.</title>
        <authorList>
            <person name="Nemec A."/>
            <person name="Radolfova-Krizova L."/>
        </authorList>
    </citation>
    <scope>NUCLEOTIDE SEQUENCE [LARGE SCALE GENOMIC DNA]</scope>
    <source>
        <strain evidence="4 5">ANC 4999</strain>
    </source>
</reference>
<dbReference type="GO" id="GO:0000287">
    <property type="term" value="F:magnesium ion binding"/>
    <property type="evidence" value="ECO:0007669"/>
    <property type="project" value="InterPro"/>
</dbReference>
<feature type="domain" description="4'-phosphopantetheinyl transferase" evidence="3">
    <location>
        <begin position="97"/>
        <end position="175"/>
    </location>
</feature>
<keyword evidence="2" id="KW-0808">Transferase</keyword>
<dbReference type="InterPro" id="IPR050559">
    <property type="entry name" value="P-Pant_transferase_sf"/>
</dbReference>
<gene>
    <name evidence="4" type="ORF">B9T28_01685</name>
</gene>
<dbReference type="InterPro" id="IPR008278">
    <property type="entry name" value="4-PPantetheinyl_Trfase_dom"/>
</dbReference>
<dbReference type="RefSeq" id="WP_086202224.1">
    <property type="nucleotide sequence ID" value="NZ_NEGB01000001.1"/>
</dbReference>
<comment type="caution">
    <text evidence="4">The sequence shown here is derived from an EMBL/GenBank/DDBJ whole genome shotgun (WGS) entry which is preliminary data.</text>
</comment>
<name>A0A1Y3CP27_9GAMM</name>
<dbReference type="PANTHER" id="PTHR12215:SF10">
    <property type="entry name" value="L-AMINOADIPATE-SEMIALDEHYDE DEHYDROGENASE-PHOSPHOPANTETHEINYL TRANSFERASE"/>
    <property type="match status" value="1"/>
</dbReference>
<dbReference type="GO" id="GO:0005829">
    <property type="term" value="C:cytosol"/>
    <property type="evidence" value="ECO:0007669"/>
    <property type="project" value="TreeGrafter"/>
</dbReference>
<dbReference type="InterPro" id="IPR037143">
    <property type="entry name" value="4-PPantetheinyl_Trfase_dom_sf"/>
</dbReference>
<accession>A0A1Y3CP27</accession>
<organism evidence="4 5">
    <name type="scientific">Acinetobacter silvestris</name>
    <dbReference type="NCBI Taxonomy" id="1977882"/>
    <lineage>
        <taxon>Bacteria</taxon>
        <taxon>Pseudomonadati</taxon>
        <taxon>Pseudomonadota</taxon>
        <taxon>Gammaproteobacteria</taxon>
        <taxon>Moraxellales</taxon>
        <taxon>Moraxellaceae</taxon>
        <taxon>Acinetobacter</taxon>
    </lineage>
</organism>
<dbReference type="Gene3D" id="3.90.470.20">
    <property type="entry name" value="4'-phosphopantetheinyl transferase domain"/>
    <property type="match status" value="2"/>
</dbReference>
<dbReference type="PANTHER" id="PTHR12215">
    <property type="entry name" value="PHOSPHOPANTETHEINE TRANSFERASE"/>
    <property type="match status" value="1"/>
</dbReference>
<keyword evidence="5" id="KW-1185">Reference proteome</keyword>
<dbReference type="OrthoDB" id="9808281at2"/>
<evidence type="ECO:0000256" key="2">
    <source>
        <dbReference type="ARBA" id="ARBA00022679"/>
    </source>
</evidence>
<dbReference type="GO" id="GO:0019878">
    <property type="term" value="P:lysine biosynthetic process via aminoadipic acid"/>
    <property type="evidence" value="ECO:0007669"/>
    <property type="project" value="TreeGrafter"/>
</dbReference>
<dbReference type="STRING" id="1977882.B9T28_01685"/>
<evidence type="ECO:0000313" key="5">
    <source>
        <dbReference type="Proteomes" id="UP000242765"/>
    </source>
</evidence>
<proteinExistence type="inferred from homology"/>
<dbReference type="AlphaFoldDB" id="A0A1Y3CP27"/>
<comment type="similarity">
    <text evidence="1">Belongs to the P-Pant transferase superfamily. Gsp/Sfp/HetI/AcpT family.</text>
</comment>
<dbReference type="Proteomes" id="UP000242765">
    <property type="component" value="Unassembled WGS sequence"/>
</dbReference>
<sequence>MTQRTIQIHVQILTQFIPLDRSNFVDFSTFNSYKKRCIAQQRNQYLTTFFLQKISTEDFAKTEHGKPYLFNFPKYSFNHSHSQKNYTLALSQHVQDLGVDIEDLDRKVRFEALAKHAFHPNEYQTWEALDFDPVYWFKVWTTKEAVLKASGLGIRLSLNELDTQAHALSDGGICQHPQIGIFAYQNYQLAHCMLTVAWRAEQSCKGFSFPQIQVIQH</sequence>
<dbReference type="EMBL" id="NEGB01000001">
    <property type="protein sequence ID" value="OTG67366.1"/>
    <property type="molecule type" value="Genomic_DNA"/>
</dbReference>